<accession>E6U034</accession>
<sequence length="84" mass="9240">MAYQAPVKSPGIAAVLSALWTGLGQIYNGQIAKGVLLMFIQFINVLLMFVIIGFFTYFAVWIFGMIDAYKTAEFINRGGGGRKI</sequence>
<dbReference type="RefSeq" id="WP_013487379.1">
    <property type="nucleotide sequence ID" value="NC_014829.1"/>
</dbReference>
<name>E6U034_EVAC2</name>
<keyword evidence="1" id="KW-1133">Transmembrane helix</keyword>
<evidence type="ECO:0000313" key="3">
    <source>
        <dbReference type="Proteomes" id="UP000001401"/>
    </source>
</evidence>
<dbReference type="HOGENOM" id="CLU_191146_1_0_9"/>
<protein>
    <recommendedName>
        <fullName evidence="4">TM2 domain-containing protein</fullName>
    </recommendedName>
</protein>
<organism evidence="2 3">
    <name type="scientific">Evansella cellulosilytica (strain ATCC 21833 / DSM 2522 / FERM P-1141 / JCM 9156 / N-4)</name>
    <name type="common">Bacillus cellulosilyticus</name>
    <dbReference type="NCBI Taxonomy" id="649639"/>
    <lineage>
        <taxon>Bacteria</taxon>
        <taxon>Bacillati</taxon>
        <taxon>Bacillota</taxon>
        <taxon>Bacilli</taxon>
        <taxon>Bacillales</taxon>
        <taxon>Bacillaceae</taxon>
        <taxon>Evansella</taxon>
    </lineage>
</organism>
<dbReference type="OrthoDB" id="9792998at2"/>
<evidence type="ECO:0000256" key="1">
    <source>
        <dbReference type="SAM" id="Phobius"/>
    </source>
</evidence>
<evidence type="ECO:0000313" key="2">
    <source>
        <dbReference type="EMBL" id="ADU29038.1"/>
    </source>
</evidence>
<gene>
    <name evidence="2" type="ordered locus">Bcell_0757</name>
</gene>
<dbReference type="EMBL" id="CP002394">
    <property type="protein sequence ID" value="ADU29038.1"/>
    <property type="molecule type" value="Genomic_DNA"/>
</dbReference>
<keyword evidence="1" id="KW-0472">Membrane</keyword>
<dbReference type="AlphaFoldDB" id="E6U034"/>
<dbReference type="STRING" id="649639.Bcell_0757"/>
<dbReference type="KEGG" id="bco:Bcell_0757"/>
<evidence type="ECO:0008006" key="4">
    <source>
        <dbReference type="Google" id="ProtNLM"/>
    </source>
</evidence>
<reference evidence="2" key="1">
    <citation type="submission" date="2010-12" db="EMBL/GenBank/DDBJ databases">
        <title>Complete sequence of Bacillus cellulosilyticus DSM 2522.</title>
        <authorList>
            <consortium name="US DOE Joint Genome Institute"/>
            <person name="Lucas S."/>
            <person name="Copeland A."/>
            <person name="Lapidus A."/>
            <person name="Cheng J.-F."/>
            <person name="Bruce D."/>
            <person name="Goodwin L."/>
            <person name="Pitluck S."/>
            <person name="Chertkov O."/>
            <person name="Detter J.C."/>
            <person name="Han C."/>
            <person name="Tapia R."/>
            <person name="Land M."/>
            <person name="Hauser L."/>
            <person name="Jeffries C."/>
            <person name="Kyrpides N."/>
            <person name="Ivanova N."/>
            <person name="Mikhailova N."/>
            <person name="Brumm P."/>
            <person name="Mead D."/>
            <person name="Woyke T."/>
        </authorList>
    </citation>
    <scope>NUCLEOTIDE SEQUENCE [LARGE SCALE GENOMIC DNA]</scope>
    <source>
        <strain evidence="2">DSM 2522</strain>
    </source>
</reference>
<feature type="transmembrane region" description="Helical" evidence="1">
    <location>
        <begin position="34"/>
        <end position="63"/>
    </location>
</feature>
<proteinExistence type="predicted"/>
<dbReference type="eggNOG" id="COG2314">
    <property type="taxonomic scope" value="Bacteria"/>
</dbReference>
<dbReference type="Proteomes" id="UP000001401">
    <property type="component" value="Chromosome"/>
</dbReference>
<keyword evidence="3" id="KW-1185">Reference proteome</keyword>
<keyword evidence="1" id="KW-0812">Transmembrane</keyword>